<dbReference type="AlphaFoldDB" id="A0AA88AA27"/>
<evidence type="ECO:0000313" key="2">
    <source>
        <dbReference type="EMBL" id="GMN52064.1"/>
    </source>
</evidence>
<sequence>MMTVLRWRGQGDLQVWRKPPWGRPEIPRSRLPSPEKMTPPGEEGPKISCAVMGDSDLHRLSCNRRSSMATTTTTWMATNVDLRA</sequence>
<evidence type="ECO:0000256" key="1">
    <source>
        <dbReference type="SAM" id="MobiDB-lite"/>
    </source>
</evidence>
<name>A0AA88AA27_FICCA</name>
<accession>A0AA88AA27</accession>
<organism evidence="2 3">
    <name type="scientific">Ficus carica</name>
    <name type="common">Common fig</name>
    <dbReference type="NCBI Taxonomy" id="3494"/>
    <lineage>
        <taxon>Eukaryota</taxon>
        <taxon>Viridiplantae</taxon>
        <taxon>Streptophyta</taxon>
        <taxon>Embryophyta</taxon>
        <taxon>Tracheophyta</taxon>
        <taxon>Spermatophyta</taxon>
        <taxon>Magnoliopsida</taxon>
        <taxon>eudicotyledons</taxon>
        <taxon>Gunneridae</taxon>
        <taxon>Pentapetalae</taxon>
        <taxon>rosids</taxon>
        <taxon>fabids</taxon>
        <taxon>Rosales</taxon>
        <taxon>Moraceae</taxon>
        <taxon>Ficeae</taxon>
        <taxon>Ficus</taxon>
    </lineage>
</organism>
<gene>
    <name evidence="2" type="ORF">TIFTF001_021215</name>
</gene>
<proteinExistence type="predicted"/>
<keyword evidence="3" id="KW-1185">Reference proteome</keyword>
<feature type="region of interest" description="Disordered" evidence="1">
    <location>
        <begin position="18"/>
        <end position="46"/>
    </location>
</feature>
<reference evidence="2" key="1">
    <citation type="submission" date="2023-07" db="EMBL/GenBank/DDBJ databases">
        <title>draft genome sequence of fig (Ficus carica).</title>
        <authorList>
            <person name="Takahashi T."/>
            <person name="Nishimura K."/>
        </authorList>
    </citation>
    <scope>NUCLEOTIDE SEQUENCE</scope>
</reference>
<protein>
    <submittedName>
        <fullName evidence="2">Uncharacterized protein</fullName>
    </submittedName>
</protein>
<dbReference type="Proteomes" id="UP001187192">
    <property type="component" value="Unassembled WGS sequence"/>
</dbReference>
<dbReference type="EMBL" id="BTGU01000040">
    <property type="protein sequence ID" value="GMN52064.1"/>
    <property type="molecule type" value="Genomic_DNA"/>
</dbReference>
<evidence type="ECO:0000313" key="3">
    <source>
        <dbReference type="Proteomes" id="UP001187192"/>
    </source>
</evidence>
<comment type="caution">
    <text evidence="2">The sequence shown here is derived from an EMBL/GenBank/DDBJ whole genome shotgun (WGS) entry which is preliminary data.</text>
</comment>